<dbReference type="EMBL" id="CP001715">
    <property type="protein sequence ID" value="ACV36969.1"/>
    <property type="molecule type" value="Genomic_DNA"/>
</dbReference>
<gene>
    <name evidence="1" type="ordered locus">CAP2UW1_3717</name>
</gene>
<dbReference type="HOGENOM" id="CLU_2434061_0_0_4"/>
<dbReference type="STRING" id="522306.CAP2UW1_3717"/>
<dbReference type="KEGG" id="app:CAP2UW1_3717"/>
<evidence type="ECO:0000313" key="1">
    <source>
        <dbReference type="EMBL" id="ACV36969.1"/>
    </source>
</evidence>
<accession>C7RKP9</accession>
<organism evidence="1">
    <name type="scientific">Accumulibacter regalis</name>
    <dbReference type="NCBI Taxonomy" id="522306"/>
    <lineage>
        <taxon>Bacteria</taxon>
        <taxon>Pseudomonadati</taxon>
        <taxon>Pseudomonadota</taxon>
        <taxon>Betaproteobacteria</taxon>
        <taxon>Candidatus Accumulibacter</taxon>
    </lineage>
</organism>
<dbReference type="AlphaFoldDB" id="C7RKP9"/>
<reference evidence="1" key="2">
    <citation type="submission" date="2009-09" db="EMBL/GenBank/DDBJ databases">
        <title>Complete sequence of chromosome of Candidatus Accumulibacter phosphatis clade IIA str. UW-1.</title>
        <authorList>
            <consortium name="US DOE Joint Genome Institute"/>
            <person name="Martin H.G."/>
            <person name="Ivanova N."/>
            <person name="Kunin V."/>
            <person name="Warnecke F."/>
            <person name="Barry K."/>
            <person name="He S."/>
            <person name="Salamov A."/>
            <person name="Szeto E."/>
            <person name="Dalin E."/>
            <person name="Pangilinan J.L."/>
            <person name="Lapidus A."/>
            <person name="Lowry S."/>
            <person name="Kyrpides N.C."/>
            <person name="McMahon K.D."/>
            <person name="Hugenholtz P."/>
        </authorList>
    </citation>
    <scope>NUCLEOTIDE SEQUENCE [LARGE SCALE GENOMIC DNA]</scope>
    <source>
        <strain evidence="1">UW-1</strain>
    </source>
</reference>
<name>C7RKP9_ACCRE</name>
<reference evidence="1" key="1">
    <citation type="submission" date="2009-08" db="EMBL/GenBank/DDBJ databases">
        <authorList>
            <consortium name="US DOE Joint Genome Institute"/>
            <person name="Lucas S."/>
            <person name="Copeland A."/>
            <person name="Lapidus A."/>
            <person name="Glavina del Rio T."/>
            <person name="Dalin E."/>
            <person name="Tice H."/>
            <person name="Bruce D."/>
            <person name="Barry K."/>
            <person name="Pitluck S."/>
            <person name="Lowry S."/>
            <person name="Larimer F."/>
            <person name="Land M."/>
            <person name="Hauser L."/>
            <person name="Kyrpides N."/>
            <person name="Ivanova N."/>
            <person name="McMahon K.D."/>
            <person name="Hugenholtz P."/>
        </authorList>
    </citation>
    <scope>NUCLEOTIDE SEQUENCE</scope>
    <source>
        <strain evidence="1">UW-1</strain>
    </source>
</reference>
<proteinExistence type="predicted"/>
<protein>
    <submittedName>
        <fullName evidence="1">Uncharacterized protein</fullName>
    </submittedName>
</protein>
<sequence length="90" mass="9266">MQAVGDAGWGWAIGVVASGGDECPQGVGAAPGAVTEQAQELQGYDVAGDSLLNAVGNPFGLCEISLLIQGTEELEQCVDHREIPVRESAR</sequence>